<dbReference type="AlphaFoldDB" id="A0A810N772"/>
<dbReference type="EMBL" id="AP023359">
    <property type="protein sequence ID" value="BCJ67628.1"/>
    <property type="molecule type" value="Genomic_DNA"/>
</dbReference>
<dbReference type="KEGG" id="pry:Prubr_46490"/>
<dbReference type="RefSeq" id="WP_212816936.1">
    <property type="nucleotide sequence ID" value="NZ_AP023359.1"/>
</dbReference>
<reference evidence="1" key="1">
    <citation type="submission" date="2020-08" db="EMBL/GenBank/DDBJ databases">
        <title>Whole genome shotgun sequence of Polymorphospora rubra NBRC 101157.</title>
        <authorList>
            <person name="Komaki H."/>
            <person name="Tamura T."/>
        </authorList>
    </citation>
    <scope>NUCLEOTIDE SEQUENCE</scope>
    <source>
        <strain evidence="1">NBRC 101157</strain>
    </source>
</reference>
<accession>A0A810N772</accession>
<gene>
    <name evidence="1" type="ORF">Prubr_46490</name>
</gene>
<organism evidence="1 2">
    <name type="scientific">Polymorphospora rubra</name>
    <dbReference type="NCBI Taxonomy" id="338584"/>
    <lineage>
        <taxon>Bacteria</taxon>
        <taxon>Bacillati</taxon>
        <taxon>Actinomycetota</taxon>
        <taxon>Actinomycetes</taxon>
        <taxon>Micromonosporales</taxon>
        <taxon>Micromonosporaceae</taxon>
        <taxon>Polymorphospora</taxon>
    </lineage>
</organism>
<sequence length="188" mass="20371">MRYGGKLTPEQFRRMVDDQQREIARHLPALPLYGLDGWTGLRFVGECGLGDDVPRSIGLAHGRPGGPGPYVQVVTTRAGVAAAALERRRAVALARERPMSAEVFDRVDAALRAEEPEAVTIVVDDAPREFTRWRHDGGWIAEAVLGDHPVVVEATGVGPDAVRLTRVRDFGPYLDGRRALVDGVAGDG</sequence>
<protein>
    <submittedName>
        <fullName evidence="1">Uncharacterized protein</fullName>
    </submittedName>
</protein>
<keyword evidence="2" id="KW-1185">Reference proteome</keyword>
<dbReference type="Proteomes" id="UP000680866">
    <property type="component" value="Chromosome"/>
</dbReference>
<name>A0A810N772_9ACTN</name>
<evidence type="ECO:0000313" key="2">
    <source>
        <dbReference type="Proteomes" id="UP000680866"/>
    </source>
</evidence>
<proteinExistence type="predicted"/>
<evidence type="ECO:0000313" key="1">
    <source>
        <dbReference type="EMBL" id="BCJ67628.1"/>
    </source>
</evidence>